<evidence type="ECO:0000313" key="1">
    <source>
        <dbReference type="EMBL" id="EFX01863.1"/>
    </source>
</evidence>
<organism evidence="2">
    <name type="scientific">Grosmannia clavigera (strain kw1407 / UAMH 11150)</name>
    <name type="common">Blue stain fungus</name>
    <name type="synonym">Graphiocladiella clavigera</name>
    <dbReference type="NCBI Taxonomy" id="655863"/>
    <lineage>
        <taxon>Eukaryota</taxon>
        <taxon>Fungi</taxon>
        <taxon>Dikarya</taxon>
        <taxon>Ascomycota</taxon>
        <taxon>Pezizomycotina</taxon>
        <taxon>Sordariomycetes</taxon>
        <taxon>Sordariomycetidae</taxon>
        <taxon>Ophiostomatales</taxon>
        <taxon>Ophiostomataceae</taxon>
        <taxon>Leptographium</taxon>
    </lineage>
</organism>
<dbReference type="GeneID" id="25978200"/>
<dbReference type="AlphaFoldDB" id="F0XK16"/>
<reference evidence="1 2" key="1">
    <citation type="journal article" date="2011" name="Proc. Natl. Acad. Sci. U.S.A.">
        <title>Genome and transcriptome analyses of the mountain pine beetle-fungal symbiont Grosmannia clavigera, a lodgepole pine pathogen.</title>
        <authorList>
            <person name="DiGuistini S."/>
            <person name="Wang Y."/>
            <person name="Liao N.Y."/>
            <person name="Taylor G."/>
            <person name="Tanguay P."/>
            <person name="Feau N."/>
            <person name="Henrissat B."/>
            <person name="Chan S.K."/>
            <person name="Hesse-Orce U."/>
            <person name="Alamouti S.M."/>
            <person name="Tsui C.K.M."/>
            <person name="Docking R.T."/>
            <person name="Levasseur A."/>
            <person name="Haridas S."/>
            <person name="Robertson G."/>
            <person name="Birol I."/>
            <person name="Holt R.A."/>
            <person name="Marra M.A."/>
            <person name="Hamelin R.C."/>
            <person name="Hirst M."/>
            <person name="Jones S.J.M."/>
            <person name="Bohlmann J."/>
            <person name="Breuil C."/>
        </authorList>
    </citation>
    <scope>NUCLEOTIDE SEQUENCE [LARGE SCALE GENOMIC DNA]</scope>
    <source>
        <strain evidence="2">kw1407 / UAMH 11150</strain>
    </source>
</reference>
<name>F0XK16_GROCL</name>
<sequence>MAVVANHLHTHLKIVVPVVIPALKAVGQALVCQIPLDLLSVVCCPQAGLHFVPADVPLPLRLALPDSIIPPALPDRIAVMVCLASWAQRPALVQRGHAVVSGGFVATGGKCGFSSVAAPVRVVDAAAHWDDV</sequence>
<keyword evidence="2" id="KW-1185">Reference proteome</keyword>
<dbReference type="InParanoid" id="F0XK16"/>
<evidence type="ECO:0000313" key="2">
    <source>
        <dbReference type="Proteomes" id="UP000007796"/>
    </source>
</evidence>
<dbReference type="RefSeq" id="XP_014171345.1">
    <property type="nucleotide sequence ID" value="XM_014315870.1"/>
</dbReference>
<dbReference type="Proteomes" id="UP000007796">
    <property type="component" value="Unassembled WGS sequence"/>
</dbReference>
<dbReference type="HOGENOM" id="CLU_1917278_0_0_1"/>
<accession>F0XK16</accession>
<dbReference type="EMBL" id="GL629787">
    <property type="protein sequence ID" value="EFX01863.1"/>
    <property type="molecule type" value="Genomic_DNA"/>
</dbReference>
<gene>
    <name evidence="1" type="ORF">CMQ_4934</name>
</gene>
<protein>
    <submittedName>
        <fullName evidence="1">Uncharacterized protein</fullName>
    </submittedName>
</protein>
<proteinExistence type="predicted"/>